<dbReference type="InParanoid" id="A0A251V0X1"/>
<accession>A0A251V0X1</accession>
<gene>
    <name evidence="2" type="ORF">HannXRQ_Chr04g0120271</name>
    <name evidence="1" type="ORF">HanXRQr2_Chr04g0182231</name>
</gene>
<reference evidence="1 3" key="1">
    <citation type="journal article" date="2017" name="Nature">
        <title>The sunflower genome provides insights into oil metabolism, flowering and Asterid evolution.</title>
        <authorList>
            <person name="Badouin H."/>
            <person name="Gouzy J."/>
            <person name="Grassa C.J."/>
            <person name="Murat F."/>
            <person name="Staton S.E."/>
            <person name="Cottret L."/>
            <person name="Lelandais-Briere C."/>
            <person name="Owens G.L."/>
            <person name="Carrere S."/>
            <person name="Mayjonade B."/>
            <person name="Legrand L."/>
            <person name="Gill N."/>
            <person name="Kane N.C."/>
            <person name="Bowers J.E."/>
            <person name="Hubner S."/>
            <person name="Bellec A."/>
            <person name="Berard A."/>
            <person name="Berges H."/>
            <person name="Blanchet N."/>
            <person name="Boniface M.C."/>
            <person name="Brunel D."/>
            <person name="Catrice O."/>
            <person name="Chaidir N."/>
            <person name="Claudel C."/>
            <person name="Donnadieu C."/>
            <person name="Faraut T."/>
            <person name="Fievet G."/>
            <person name="Helmstetter N."/>
            <person name="King M."/>
            <person name="Knapp S.J."/>
            <person name="Lai Z."/>
            <person name="Le Paslier M.C."/>
            <person name="Lippi Y."/>
            <person name="Lorenzon L."/>
            <person name="Mandel J.R."/>
            <person name="Marage G."/>
            <person name="Marchand G."/>
            <person name="Marquand E."/>
            <person name="Bret-Mestries E."/>
            <person name="Morien E."/>
            <person name="Nambeesan S."/>
            <person name="Nguyen T."/>
            <person name="Pegot-Espagnet P."/>
            <person name="Pouilly N."/>
            <person name="Raftis F."/>
            <person name="Sallet E."/>
            <person name="Schiex T."/>
            <person name="Thomas J."/>
            <person name="Vandecasteele C."/>
            <person name="Vares D."/>
            <person name="Vear F."/>
            <person name="Vautrin S."/>
            <person name="Crespi M."/>
            <person name="Mangin B."/>
            <person name="Burke J.M."/>
            <person name="Salse J."/>
            <person name="Munos S."/>
            <person name="Vincourt P."/>
            <person name="Rieseberg L.H."/>
            <person name="Langlade N.B."/>
        </authorList>
    </citation>
    <scope>NUCLEOTIDE SEQUENCE [LARGE SCALE GENOMIC DNA]</scope>
    <source>
        <strain evidence="3">cv. SF193</strain>
        <tissue evidence="1">Leaves</tissue>
    </source>
</reference>
<organism evidence="2 3">
    <name type="scientific">Helianthus annuus</name>
    <name type="common">Common sunflower</name>
    <dbReference type="NCBI Taxonomy" id="4232"/>
    <lineage>
        <taxon>Eukaryota</taxon>
        <taxon>Viridiplantae</taxon>
        <taxon>Streptophyta</taxon>
        <taxon>Embryophyta</taxon>
        <taxon>Tracheophyta</taxon>
        <taxon>Spermatophyta</taxon>
        <taxon>Magnoliopsida</taxon>
        <taxon>eudicotyledons</taxon>
        <taxon>Gunneridae</taxon>
        <taxon>Pentapetalae</taxon>
        <taxon>asterids</taxon>
        <taxon>campanulids</taxon>
        <taxon>Asterales</taxon>
        <taxon>Asteraceae</taxon>
        <taxon>Asteroideae</taxon>
        <taxon>Heliantheae alliance</taxon>
        <taxon>Heliantheae</taxon>
        <taxon>Helianthus</taxon>
    </lineage>
</organism>
<keyword evidence="3" id="KW-1185">Reference proteome</keyword>
<proteinExistence type="predicted"/>
<reference evidence="2" key="2">
    <citation type="submission" date="2017-02" db="EMBL/GenBank/DDBJ databases">
        <title>Sunflower complete genome.</title>
        <authorList>
            <person name="Langlade N."/>
            <person name="Munos S."/>
        </authorList>
    </citation>
    <scope>NUCLEOTIDE SEQUENCE [LARGE SCALE GENOMIC DNA]</scope>
    <source>
        <tissue evidence="2">Leaves</tissue>
    </source>
</reference>
<dbReference type="EMBL" id="MNCJ02000319">
    <property type="protein sequence ID" value="KAF5811513.1"/>
    <property type="molecule type" value="Genomic_DNA"/>
</dbReference>
<dbReference type="Proteomes" id="UP000215914">
    <property type="component" value="Chromosome 4"/>
</dbReference>
<evidence type="ECO:0000313" key="1">
    <source>
        <dbReference type="EMBL" id="KAF5811513.1"/>
    </source>
</evidence>
<evidence type="ECO:0000313" key="3">
    <source>
        <dbReference type="Proteomes" id="UP000215914"/>
    </source>
</evidence>
<name>A0A251V0X1_HELAN</name>
<dbReference type="EMBL" id="CM007893">
    <property type="protein sequence ID" value="OTG29257.1"/>
    <property type="molecule type" value="Genomic_DNA"/>
</dbReference>
<dbReference type="AlphaFoldDB" id="A0A251V0X1"/>
<reference evidence="1" key="3">
    <citation type="submission" date="2020-06" db="EMBL/GenBank/DDBJ databases">
        <title>Helianthus annuus Genome sequencing and assembly Release 2.</title>
        <authorList>
            <person name="Gouzy J."/>
            <person name="Langlade N."/>
            <person name="Munos S."/>
        </authorList>
    </citation>
    <scope>NUCLEOTIDE SEQUENCE</scope>
    <source>
        <tissue evidence="1">Leaves</tissue>
    </source>
</reference>
<dbReference type="Gramene" id="mRNA:HanXRQr2_Chr04g0182231">
    <property type="protein sequence ID" value="mRNA:HanXRQr2_Chr04g0182231"/>
    <property type="gene ID" value="HanXRQr2_Chr04g0182231"/>
</dbReference>
<protein>
    <submittedName>
        <fullName evidence="2">Uncharacterized protein</fullName>
    </submittedName>
</protein>
<sequence length="110" mass="12096">MWVDTGSVSYYYDPTVYVSFCKTLDLNSPSRVLLLSLHLAPNLVSPSSIQSSILHLEGLVVVALQTVVPEVAQVIMLAVVLDGVWMSNKHIVEEAAVQCKIWGLFYCIAT</sequence>
<evidence type="ECO:0000313" key="2">
    <source>
        <dbReference type="EMBL" id="OTG29257.1"/>
    </source>
</evidence>